<protein>
    <submittedName>
        <fullName evidence="1">Uncharacterized protein</fullName>
    </submittedName>
</protein>
<proteinExistence type="predicted"/>
<organism evidence="1">
    <name type="scientific">Siphoviridae sp. ctYgF8</name>
    <dbReference type="NCBI Taxonomy" id="2826378"/>
    <lineage>
        <taxon>Viruses</taxon>
        <taxon>Duplodnaviria</taxon>
        <taxon>Heunggongvirae</taxon>
        <taxon>Uroviricota</taxon>
        <taxon>Caudoviricetes</taxon>
    </lineage>
</organism>
<accession>A0A8S5NKY3</accession>
<dbReference type="EMBL" id="BK015186">
    <property type="protein sequence ID" value="DAD94946.1"/>
    <property type="molecule type" value="Genomic_DNA"/>
</dbReference>
<reference evidence="1" key="1">
    <citation type="journal article" date="2021" name="Proc. Natl. Acad. Sci. U.S.A.">
        <title>A Catalog of Tens of Thousands of Viruses from Human Metagenomes Reveals Hidden Associations with Chronic Diseases.</title>
        <authorList>
            <person name="Tisza M.J."/>
            <person name="Buck C.B."/>
        </authorList>
    </citation>
    <scope>NUCLEOTIDE SEQUENCE</scope>
    <source>
        <strain evidence="1">CtYgF8</strain>
    </source>
</reference>
<sequence length="90" mass="9914">MEIVLVKWEDAFGCPEGWQMLDEVERETSLVQSVGFVAAETETTLTIVPHVGGLNRETQQAAGAITLPKRQIISIFSCPVPESERNRQGS</sequence>
<name>A0A8S5NKY3_9CAUD</name>
<evidence type="ECO:0000313" key="1">
    <source>
        <dbReference type="EMBL" id="DAD94946.1"/>
    </source>
</evidence>